<reference evidence="5" key="1">
    <citation type="journal article" date="2012" name="Nat. Biotechnol.">
        <title>Reference genome sequence of the model plant Setaria.</title>
        <authorList>
            <person name="Bennetzen J.L."/>
            <person name="Schmutz J."/>
            <person name="Wang H."/>
            <person name="Percifield R."/>
            <person name="Hawkins J."/>
            <person name="Pontaroli A.C."/>
            <person name="Estep M."/>
            <person name="Feng L."/>
            <person name="Vaughn J.N."/>
            <person name="Grimwood J."/>
            <person name="Jenkins J."/>
            <person name="Barry K."/>
            <person name="Lindquist E."/>
            <person name="Hellsten U."/>
            <person name="Deshpande S."/>
            <person name="Wang X."/>
            <person name="Wu X."/>
            <person name="Mitros T."/>
            <person name="Triplett J."/>
            <person name="Yang X."/>
            <person name="Ye C.Y."/>
            <person name="Mauro-Herrera M."/>
            <person name="Wang L."/>
            <person name="Li P."/>
            <person name="Sharma M."/>
            <person name="Sharma R."/>
            <person name="Ronald P.C."/>
            <person name="Panaud O."/>
            <person name="Kellogg E.A."/>
            <person name="Brutnell T.P."/>
            <person name="Doust A.N."/>
            <person name="Tuskan G.A."/>
            <person name="Rokhsar D."/>
            <person name="Devos K.M."/>
        </authorList>
    </citation>
    <scope>NUCLEOTIDE SEQUENCE [LARGE SCALE GENOMIC DNA]</scope>
    <source>
        <strain evidence="5">Yugu1</strain>
    </source>
</reference>
<organism evidence="5">
    <name type="scientific">Setaria italica</name>
    <name type="common">Foxtail millet</name>
    <name type="synonym">Panicum italicum</name>
    <dbReference type="NCBI Taxonomy" id="4555"/>
    <lineage>
        <taxon>Eukaryota</taxon>
        <taxon>Viridiplantae</taxon>
        <taxon>Streptophyta</taxon>
        <taxon>Embryophyta</taxon>
        <taxon>Tracheophyta</taxon>
        <taxon>Spermatophyta</taxon>
        <taxon>Magnoliopsida</taxon>
        <taxon>Liliopsida</taxon>
        <taxon>Poales</taxon>
        <taxon>Poaceae</taxon>
        <taxon>PACMAD clade</taxon>
        <taxon>Panicoideae</taxon>
        <taxon>Panicodae</taxon>
        <taxon>Paniceae</taxon>
        <taxon>Cenchrinae</taxon>
        <taxon>Setaria</taxon>
    </lineage>
</organism>
<dbReference type="STRING" id="4555.A0A368QHI6"/>
<evidence type="ECO:0000256" key="2">
    <source>
        <dbReference type="ARBA" id="ARBA00023163"/>
    </source>
</evidence>
<gene>
    <name evidence="5" type="ORF">SETIT_3G220400v2</name>
</gene>
<dbReference type="EMBL" id="CM003530">
    <property type="protein sequence ID" value="RCV17447.1"/>
    <property type="molecule type" value="Genomic_DNA"/>
</dbReference>
<reference evidence="5" key="2">
    <citation type="submission" date="2015-07" db="EMBL/GenBank/DDBJ databases">
        <authorList>
            <person name="Noorani M."/>
        </authorList>
    </citation>
    <scope>NUCLEOTIDE SEQUENCE</scope>
    <source>
        <strain evidence="5">Yugu1</strain>
    </source>
</reference>
<feature type="compositionally biased region" description="Gly residues" evidence="3">
    <location>
        <begin position="356"/>
        <end position="380"/>
    </location>
</feature>
<sequence length="555" mass="57528">MALGPISRILMHMAPSSLAGGRYRERPCLARRRLDRCSCRGPAYRWGGRHVHAVPGHGDALDGDVAAGFLRFARSGAYGMKPVYSTRPRDSVPGYTGVLPNAMKAGRHSANLPPKPRCARELVPAYRENPVTPVAAAGRDTQEAAGCAHIDGGERLRVQQVGVVGGVGQHGEASEVAGGALVNDRVEGVGGAGAAPGTDAGAGGGMGTAASSLGILQAQISGGQGMHAGSQAAPSHGRRRVERPEEGEMATAEEEEASRLHLDRITDAEMYYLASMYFSFPESTGGSGHALASGHHAWAAIDPHPRGADAVPGPNAVGADHRAQRTGDNWAPQPSGHATTLTPPAKTEAAKPKPLAGGGAGGSGGTTAGGEGGRGGGGDGLRQELDTEGGLGGRAAMGAAASGAHTYCAEPRPRVPDGEGHLAGGRAPRCCRQVFRARANACDLSVARAGRAAEKRQNARGAPRVDLPSALSGDGAVARLRFHPPPPDQSAEEVCRERHIFPRSTRPGHKRALGARHGIQDEDETGRSAANRHRERTLGARHDIQDEDEMEMHRS</sequence>
<evidence type="ECO:0000256" key="3">
    <source>
        <dbReference type="SAM" id="MobiDB-lite"/>
    </source>
</evidence>
<dbReference type="Pfam" id="PF14215">
    <property type="entry name" value="bHLH-MYC_N"/>
    <property type="match status" value="1"/>
</dbReference>
<evidence type="ECO:0000313" key="5">
    <source>
        <dbReference type="EMBL" id="RCV17447.1"/>
    </source>
</evidence>
<evidence type="ECO:0000256" key="1">
    <source>
        <dbReference type="ARBA" id="ARBA00023015"/>
    </source>
</evidence>
<feature type="compositionally biased region" description="Acidic residues" evidence="3">
    <location>
        <begin position="545"/>
        <end position="555"/>
    </location>
</feature>
<feature type="compositionally biased region" description="Low complexity" evidence="3">
    <location>
        <begin position="338"/>
        <end position="355"/>
    </location>
</feature>
<feature type="region of interest" description="Disordered" evidence="3">
    <location>
        <begin position="499"/>
        <end position="555"/>
    </location>
</feature>
<dbReference type="InterPro" id="IPR025610">
    <property type="entry name" value="MYC/MYB_N"/>
</dbReference>
<feature type="domain" description="Transcription factor MYC/MYB N-terminal" evidence="4">
    <location>
        <begin position="253"/>
        <end position="302"/>
    </location>
</feature>
<keyword evidence="1" id="KW-0805">Transcription regulation</keyword>
<feature type="region of interest" description="Disordered" evidence="3">
    <location>
        <begin position="224"/>
        <end position="257"/>
    </location>
</feature>
<accession>A0A368QHI6</accession>
<proteinExistence type="predicted"/>
<dbReference type="AlphaFoldDB" id="A0A368QHI6"/>
<feature type="compositionally biased region" description="Acidic residues" evidence="3">
    <location>
        <begin position="245"/>
        <end position="256"/>
    </location>
</feature>
<feature type="region of interest" description="Disordered" evidence="3">
    <location>
        <begin position="303"/>
        <end position="397"/>
    </location>
</feature>
<protein>
    <recommendedName>
        <fullName evidence="4">Transcription factor MYC/MYB N-terminal domain-containing protein</fullName>
    </recommendedName>
</protein>
<name>A0A368QHI6_SETIT</name>
<evidence type="ECO:0000259" key="4">
    <source>
        <dbReference type="Pfam" id="PF14215"/>
    </source>
</evidence>
<keyword evidence="2" id="KW-0804">Transcription</keyword>